<dbReference type="InterPro" id="IPR017439">
    <property type="entry name" value="Amidohydrolase"/>
</dbReference>
<dbReference type="PANTHER" id="PTHR11014">
    <property type="entry name" value="PEPTIDASE M20 FAMILY MEMBER"/>
    <property type="match status" value="1"/>
</dbReference>
<dbReference type="PIRSF" id="PIRSF005962">
    <property type="entry name" value="Pept_M20D_amidohydro"/>
    <property type="match status" value="1"/>
</dbReference>
<evidence type="ECO:0000256" key="2">
    <source>
        <dbReference type="PIRSR" id="PIRSR005962-1"/>
    </source>
</evidence>
<dbReference type="PANTHER" id="PTHR11014:SF63">
    <property type="entry name" value="METALLOPEPTIDASE, PUTATIVE (AFU_ORTHOLOGUE AFUA_6G09600)-RELATED"/>
    <property type="match status" value="1"/>
</dbReference>
<dbReference type="SUPFAM" id="SSF53187">
    <property type="entry name" value="Zn-dependent exopeptidases"/>
    <property type="match status" value="1"/>
</dbReference>
<dbReference type="Gene3D" id="3.30.70.360">
    <property type="match status" value="1"/>
</dbReference>
<evidence type="ECO:0000313" key="4">
    <source>
        <dbReference type="EMBL" id="QDU40593.1"/>
    </source>
</evidence>
<gene>
    <name evidence="4" type="primary">yxeP_2</name>
    <name evidence="4" type="ORF">Mal4_49510</name>
</gene>
<accession>A0A517ZDN3</accession>
<evidence type="ECO:0000259" key="3">
    <source>
        <dbReference type="Pfam" id="PF07687"/>
    </source>
</evidence>
<dbReference type="Pfam" id="PF01546">
    <property type="entry name" value="Peptidase_M20"/>
    <property type="match status" value="1"/>
</dbReference>
<dbReference type="Gene3D" id="3.40.630.10">
    <property type="entry name" value="Zn peptidases"/>
    <property type="match status" value="1"/>
</dbReference>
<dbReference type="Pfam" id="PF07687">
    <property type="entry name" value="M20_dimer"/>
    <property type="match status" value="1"/>
</dbReference>
<reference evidence="4 5" key="1">
    <citation type="submission" date="2019-02" db="EMBL/GenBank/DDBJ databases">
        <title>Deep-cultivation of Planctomycetes and their phenomic and genomic characterization uncovers novel biology.</title>
        <authorList>
            <person name="Wiegand S."/>
            <person name="Jogler M."/>
            <person name="Boedeker C."/>
            <person name="Pinto D."/>
            <person name="Vollmers J."/>
            <person name="Rivas-Marin E."/>
            <person name="Kohn T."/>
            <person name="Peeters S.H."/>
            <person name="Heuer A."/>
            <person name="Rast P."/>
            <person name="Oberbeckmann S."/>
            <person name="Bunk B."/>
            <person name="Jeske O."/>
            <person name="Meyerdierks A."/>
            <person name="Storesund J.E."/>
            <person name="Kallscheuer N."/>
            <person name="Luecker S."/>
            <person name="Lage O.M."/>
            <person name="Pohl T."/>
            <person name="Merkel B.J."/>
            <person name="Hornburger P."/>
            <person name="Mueller R.-W."/>
            <person name="Bruemmer F."/>
            <person name="Labrenz M."/>
            <person name="Spormann A.M."/>
            <person name="Op den Camp H."/>
            <person name="Overmann J."/>
            <person name="Amann R."/>
            <person name="Jetten M.S.M."/>
            <person name="Mascher T."/>
            <person name="Medema M.H."/>
            <person name="Devos D.P."/>
            <person name="Kaster A.-K."/>
            <person name="Ovreas L."/>
            <person name="Rohde M."/>
            <person name="Galperin M.Y."/>
            <person name="Jogler C."/>
        </authorList>
    </citation>
    <scope>NUCLEOTIDE SEQUENCE [LARGE SCALE GENOMIC DNA]</scope>
    <source>
        <strain evidence="4 5">Mal4</strain>
    </source>
</reference>
<proteinExistence type="predicted"/>
<name>A0A517ZDN3_9PLAN</name>
<dbReference type="InterPro" id="IPR002933">
    <property type="entry name" value="Peptidase_M20"/>
</dbReference>
<feature type="binding site" evidence="2">
    <location>
        <position position="168"/>
    </location>
    <ligand>
        <name>Mn(2+)</name>
        <dbReference type="ChEBI" id="CHEBI:29035"/>
        <label>2</label>
    </ligand>
</feature>
<dbReference type="GO" id="GO:0050118">
    <property type="term" value="F:N-acetyldiaminopimelate deacetylase activity"/>
    <property type="evidence" value="ECO:0007669"/>
    <property type="project" value="UniProtKB-ARBA"/>
</dbReference>
<dbReference type="InterPro" id="IPR011650">
    <property type="entry name" value="Peptidase_M20_dimer"/>
</dbReference>
<comment type="cofactor">
    <cofactor evidence="2">
        <name>Mn(2+)</name>
        <dbReference type="ChEBI" id="CHEBI:29035"/>
    </cofactor>
    <text evidence="2">The Mn(2+) ion enhances activity.</text>
</comment>
<dbReference type="EMBL" id="CP036275">
    <property type="protein sequence ID" value="QDU40593.1"/>
    <property type="molecule type" value="Genomic_DNA"/>
</dbReference>
<dbReference type="KEGG" id="mri:Mal4_49510"/>
<feature type="binding site" evidence="2">
    <location>
        <position position="192"/>
    </location>
    <ligand>
        <name>Mn(2+)</name>
        <dbReference type="ChEBI" id="CHEBI:29035"/>
        <label>2</label>
    </ligand>
</feature>
<dbReference type="EC" id="3.-.-.-" evidence="4"/>
<dbReference type="GO" id="GO:0046872">
    <property type="term" value="F:metal ion binding"/>
    <property type="evidence" value="ECO:0007669"/>
    <property type="project" value="UniProtKB-KW"/>
</dbReference>
<keyword evidence="5" id="KW-1185">Reference proteome</keyword>
<keyword evidence="2" id="KW-0479">Metal-binding</keyword>
<dbReference type="NCBIfam" id="TIGR01891">
    <property type="entry name" value="amidohydrolases"/>
    <property type="match status" value="1"/>
</dbReference>
<dbReference type="GO" id="GO:0019877">
    <property type="term" value="P:diaminopimelate biosynthetic process"/>
    <property type="evidence" value="ECO:0007669"/>
    <property type="project" value="UniProtKB-ARBA"/>
</dbReference>
<keyword evidence="2" id="KW-0464">Manganese</keyword>
<feature type="domain" description="Peptidase M20 dimerisation" evidence="3">
    <location>
        <begin position="218"/>
        <end position="306"/>
    </location>
</feature>
<keyword evidence="1 4" id="KW-0378">Hydrolase</keyword>
<dbReference type="OrthoDB" id="9776731at2"/>
<feature type="binding site" evidence="2">
    <location>
        <position position="127"/>
    </location>
    <ligand>
        <name>Mn(2+)</name>
        <dbReference type="ChEBI" id="CHEBI:29035"/>
        <label>2</label>
    </ligand>
</feature>
<dbReference type="Proteomes" id="UP000320496">
    <property type="component" value="Chromosome"/>
</dbReference>
<dbReference type="FunFam" id="3.30.70.360:FF:000001">
    <property type="entry name" value="N-acetyldiaminopimelate deacetylase"/>
    <property type="match status" value="1"/>
</dbReference>
<dbReference type="RefSeq" id="WP_145371869.1">
    <property type="nucleotide sequence ID" value="NZ_CP036275.1"/>
</dbReference>
<evidence type="ECO:0000313" key="5">
    <source>
        <dbReference type="Proteomes" id="UP000320496"/>
    </source>
</evidence>
<sequence>MSNADILELPHESLRKLTAWEESLDEQIARLESRQIEIRRHLHAHPEPSREEIETSRYVAECLTSAGLNARIARDGLGVFADCDLGQCDDDSPRIALRADLDALKIQDAKQTPYASQNPGVCHACGHDAHTSIVLGAALCCAELNGIGNNGDESPSARLRFIFQPAEESADGARWMVEQGAVDDVDAILAVHVDPERQLGTVGIRYGTLTANCDEIGIIVEGKGGHSARPHHTRDPIAAAAHLITALYEFLPRSVDSRNPSVFSVGKLAGGSLPNVIPDRVEILGSLRTIDTATRTRLKDRIEEIVHGAKETSGTSIHLRFFESIDAVYNDPRVTAALEESSRRVVGGENIQYIDHASMGGEDFSAYLSRVPGAMIRLGCAPPGFTAPFLHAPDFDIDERTLAVGTRILLRSALLLAATPRPTSSNG</sequence>
<protein>
    <submittedName>
        <fullName evidence="4">Putative hydrolase YxeP</fullName>
        <ecNumber evidence="4">3.-.-.-</ecNumber>
    </submittedName>
</protein>
<evidence type="ECO:0000256" key="1">
    <source>
        <dbReference type="ARBA" id="ARBA00022801"/>
    </source>
</evidence>
<dbReference type="SUPFAM" id="SSF55031">
    <property type="entry name" value="Bacterial exopeptidase dimerisation domain"/>
    <property type="match status" value="1"/>
</dbReference>
<feature type="binding site" evidence="2">
    <location>
        <position position="125"/>
    </location>
    <ligand>
        <name>Mn(2+)</name>
        <dbReference type="ChEBI" id="CHEBI:29035"/>
        <label>2</label>
    </ligand>
</feature>
<organism evidence="4 5">
    <name type="scientific">Maioricimonas rarisocia</name>
    <dbReference type="NCBI Taxonomy" id="2528026"/>
    <lineage>
        <taxon>Bacteria</taxon>
        <taxon>Pseudomonadati</taxon>
        <taxon>Planctomycetota</taxon>
        <taxon>Planctomycetia</taxon>
        <taxon>Planctomycetales</taxon>
        <taxon>Planctomycetaceae</taxon>
        <taxon>Maioricimonas</taxon>
    </lineage>
</organism>
<feature type="binding site" evidence="2">
    <location>
        <position position="391"/>
    </location>
    <ligand>
        <name>Mn(2+)</name>
        <dbReference type="ChEBI" id="CHEBI:29035"/>
        <label>2</label>
    </ligand>
</feature>
<dbReference type="AlphaFoldDB" id="A0A517ZDN3"/>
<dbReference type="InterPro" id="IPR036264">
    <property type="entry name" value="Bact_exopeptidase_dim_dom"/>
</dbReference>